<sequence>MTTTGLLFGVVLLLIFGAITRITLWIVHKIYKFFGGK</sequence>
<reference evidence="1" key="1">
    <citation type="submission" date="2024-09" db="EMBL/GenBank/DDBJ databases">
        <title>The complete genome of Klebsiella pneumoniae phage phi1_175008.</title>
        <authorList>
            <person name="Li J."/>
            <person name="Feng Y."/>
            <person name="Zong Z."/>
        </authorList>
    </citation>
    <scope>NUCLEOTIDE SEQUENCE</scope>
</reference>
<protein>
    <submittedName>
        <fullName evidence="1">Uncharacterized protein</fullName>
    </submittedName>
</protein>
<proteinExistence type="predicted"/>
<accession>A0ACD5FRE7</accession>
<name>A0ACD5FRE7_9CAUD</name>
<dbReference type="EMBL" id="PQ360875">
    <property type="protein sequence ID" value="XKX17416.1"/>
    <property type="molecule type" value="Genomic_DNA"/>
</dbReference>
<dbReference type="Proteomes" id="UP001365931">
    <property type="component" value="Segment"/>
</dbReference>
<evidence type="ECO:0000313" key="1">
    <source>
        <dbReference type="EMBL" id="XKX17416.1"/>
    </source>
</evidence>
<gene>
    <name evidence="1" type="ORF">MVUOKPPV_CDS0019</name>
</gene>
<evidence type="ECO:0000313" key="2">
    <source>
        <dbReference type="Proteomes" id="UP001365931"/>
    </source>
</evidence>
<organism evidence="1 2">
    <name type="scientific">Klebsiella phage phi1_175008</name>
    <dbReference type="NCBI Taxonomy" id="3127744"/>
    <lineage>
        <taxon>Viruses</taxon>
        <taxon>Duplodnaviria</taxon>
        <taxon>Heunggongvirae</taxon>
        <taxon>Uroviricota</taxon>
        <taxon>Caudoviricetes</taxon>
        <taxon>Stephanstirmvirinae</taxon>
    </lineage>
</organism>